<dbReference type="NCBIfam" id="NF033516">
    <property type="entry name" value="transpos_IS3"/>
    <property type="match status" value="1"/>
</dbReference>
<sequence length="336" mass="38015">MIDASVSSLTPAVGTAAACRVLGVNRTTVYRWRAPRPEDDARGERAPSPRALSTQERATVLEVLHSERFVNDSPAQVYATLLDEGTYLASQRTMYRVLAANGEVRERRDQLRRPNYTRPELLATTPNELWSWDITRLLGPQKWTYYYLYVMLDVFSRYVVGWMLAHRETAVLAERFIADTCAKQKIVRDTLTIHADRGSSMTSKPVALLMADLGVTKSHSRPHVSNDNPFSESQFKTMKYRPDFPDRFGCIEDGRGFCHPFFDWYNTEHRHSGLGLHTPASVHYGLAAGIREQRATVLAAAYADHPERFIRAMPRPPALPTAVWINPPAPVVTMVQ</sequence>
<dbReference type="InterPro" id="IPR012337">
    <property type="entry name" value="RNaseH-like_sf"/>
</dbReference>
<accession>A0A934JR58</accession>
<evidence type="ECO:0000259" key="1">
    <source>
        <dbReference type="PROSITE" id="PS50994"/>
    </source>
</evidence>
<dbReference type="InterPro" id="IPR036397">
    <property type="entry name" value="RNaseH_sf"/>
</dbReference>
<evidence type="ECO:0000313" key="2">
    <source>
        <dbReference type="EMBL" id="MBJ7594086.1"/>
    </source>
</evidence>
<dbReference type="Pfam" id="PF00665">
    <property type="entry name" value="rve"/>
    <property type="match status" value="1"/>
</dbReference>
<feature type="domain" description="Integrase catalytic" evidence="1">
    <location>
        <begin position="122"/>
        <end position="287"/>
    </location>
</feature>
<dbReference type="PANTHER" id="PTHR46889:SF5">
    <property type="entry name" value="INTEGRASE PROTEIN"/>
    <property type="match status" value="1"/>
</dbReference>
<comment type="caution">
    <text evidence="2">The sequence shown here is derived from an EMBL/GenBank/DDBJ whole genome shotgun (WGS) entry which is preliminary data.</text>
</comment>
<dbReference type="InterPro" id="IPR001584">
    <property type="entry name" value="Integrase_cat-core"/>
</dbReference>
<dbReference type="PANTHER" id="PTHR46889">
    <property type="entry name" value="TRANSPOSASE INSF FOR INSERTION SEQUENCE IS3B-RELATED"/>
    <property type="match status" value="1"/>
</dbReference>
<dbReference type="Gene3D" id="3.30.420.10">
    <property type="entry name" value="Ribonuclease H-like superfamily/Ribonuclease H"/>
    <property type="match status" value="1"/>
</dbReference>
<protein>
    <submittedName>
        <fullName evidence="2">IS3 family transposase</fullName>
    </submittedName>
</protein>
<gene>
    <name evidence="2" type="ORF">JF886_04360</name>
</gene>
<dbReference type="Proteomes" id="UP000606991">
    <property type="component" value="Unassembled WGS sequence"/>
</dbReference>
<dbReference type="AlphaFoldDB" id="A0A934JR58"/>
<name>A0A934JR58_9BACT</name>
<dbReference type="PROSITE" id="PS50994">
    <property type="entry name" value="INTEGRASE"/>
    <property type="match status" value="1"/>
</dbReference>
<proteinExistence type="predicted"/>
<organism evidence="2 3">
    <name type="scientific">Candidatus Aeolococcus gillhamiae</name>
    <dbReference type="NCBI Taxonomy" id="3127015"/>
    <lineage>
        <taxon>Bacteria</taxon>
        <taxon>Bacillati</taxon>
        <taxon>Candidatus Dormiibacterota</taxon>
        <taxon>Candidatus Dormibacteria</taxon>
        <taxon>Candidatus Aeolococcales</taxon>
        <taxon>Candidatus Aeolococcaceae</taxon>
        <taxon>Candidatus Aeolococcus</taxon>
    </lineage>
</organism>
<dbReference type="SUPFAM" id="SSF46689">
    <property type="entry name" value="Homeodomain-like"/>
    <property type="match status" value="1"/>
</dbReference>
<dbReference type="GO" id="GO:0003676">
    <property type="term" value="F:nucleic acid binding"/>
    <property type="evidence" value="ECO:0007669"/>
    <property type="project" value="InterPro"/>
</dbReference>
<dbReference type="InterPro" id="IPR048020">
    <property type="entry name" value="Transpos_IS3"/>
</dbReference>
<dbReference type="SUPFAM" id="SSF53098">
    <property type="entry name" value="Ribonuclease H-like"/>
    <property type="match status" value="1"/>
</dbReference>
<dbReference type="InterPro" id="IPR009057">
    <property type="entry name" value="Homeodomain-like_sf"/>
</dbReference>
<reference evidence="2 3" key="1">
    <citation type="submission" date="2020-10" db="EMBL/GenBank/DDBJ databases">
        <title>Ca. Dormibacterota MAGs.</title>
        <authorList>
            <person name="Montgomery K."/>
        </authorList>
    </citation>
    <scope>NUCLEOTIDE SEQUENCE [LARGE SCALE GENOMIC DNA]</scope>
    <source>
        <strain evidence="2">SC8812_S17_18</strain>
    </source>
</reference>
<dbReference type="InterPro" id="IPR050900">
    <property type="entry name" value="Transposase_IS3/IS150/IS904"/>
</dbReference>
<dbReference type="GO" id="GO:0015074">
    <property type="term" value="P:DNA integration"/>
    <property type="evidence" value="ECO:0007669"/>
    <property type="project" value="InterPro"/>
</dbReference>
<evidence type="ECO:0000313" key="3">
    <source>
        <dbReference type="Proteomes" id="UP000606991"/>
    </source>
</evidence>
<dbReference type="EMBL" id="JAEKNS010000051">
    <property type="protein sequence ID" value="MBJ7594086.1"/>
    <property type="molecule type" value="Genomic_DNA"/>
</dbReference>